<reference evidence="5" key="1">
    <citation type="journal article" date="2020" name="mSystems">
        <title>Genome- and Community-Level Interaction Insights into Carbon Utilization and Element Cycling Functions of Hydrothermarchaeota in Hydrothermal Sediment.</title>
        <authorList>
            <person name="Zhou Z."/>
            <person name="Liu Y."/>
            <person name="Xu W."/>
            <person name="Pan J."/>
            <person name="Luo Z.H."/>
            <person name="Li M."/>
        </authorList>
    </citation>
    <scope>NUCLEOTIDE SEQUENCE [LARGE SCALE GENOMIC DNA]</scope>
    <source>
        <strain evidence="5">SpSt-1235</strain>
    </source>
</reference>
<dbReference type="CDD" id="cd04186">
    <property type="entry name" value="GT_2_like_c"/>
    <property type="match status" value="1"/>
</dbReference>
<dbReference type="Gene3D" id="3.90.550.10">
    <property type="entry name" value="Spore Coat Polysaccharide Biosynthesis Protein SpsA, Chain A"/>
    <property type="match status" value="1"/>
</dbReference>
<dbReference type="PANTHER" id="PTHR43179">
    <property type="entry name" value="RHAMNOSYLTRANSFERASE WBBL"/>
    <property type="match status" value="1"/>
</dbReference>
<dbReference type="InterPro" id="IPR001173">
    <property type="entry name" value="Glyco_trans_2-like"/>
</dbReference>
<dbReference type="Proteomes" id="UP000885753">
    <property type="component" value="Unassembled WGS sequence"/>
</dbReference>
<feature type="domain" description="Glycosyltransferase 2-like" evidence="4">
    <location>
        <begin position="5"/>
        <end position="178"/>
    </location>
</feature>
<organism evidence="5">
    <name type="scientific">Salinimicrobium catena</name>
    <dbReference type="NCBI Taxonomy" id="390640"/>
    <lineage>
        <taxon>Bacteria</taxon>
        <taxon>Pseudomonadati</taxon>
        <taxon>Bacteroidota</taxon>
        <taxon>Flavobacteriia</taxon>
        <taxon>Flavobacteriales</taxon>
        <taxon>Flavobacteriaceae</taxon>
        <taxon>Salinimicrobium</taxon>
    </lineage>
</organism>
<dbReference type="InterPro" id="IPR029044">
    <property type="entry name" value="Nucleotide-diphossugar_trans"/>
</dbReference>
<sequence>MKVAVVILNWNGKTLLEQFLPSVVKYSPEAVVYVADNASEDDSVTFVRTAYPEVKIIQNKINGGFAKGYNDALPYVKEDIFILLNSDVEVTPGWIPPLVSEFEKDPETVVLQPKILDFRKKDYFEYAGAAGGFLDSLGYPYCRGRVLETLEEDAGQYDDTVEVFWASGACMAIRKEAFYRAGQFDENYFAHQEEIDLCWRINNLGLKVKAVGNSSVFHLGGATLDSMNPQKTFYNFRNSLFNLLKNAPGKKVFIIILLRMLLDGVAGIKFLVELKPSHTAAILRGHFSFYSHFKKILKKRRELPQKKKYFEIKSVVLAYYLIGKRRFGEL</sequence>
<keyword evidence="2" id="KW-0328">Glycosyltransferase</keyword>
<comment type="caution">
    <text evidence="5">The sequence shown here is derived from an EMBL/GenBank/DDBJ whole genome shotgun (WGS) entry which is preliminary data.</text>
</comment>
<evidence type="ECO:0000256" key="2">
    <source>
        <dbReference type="ARBA" id="ARBA00022676"/>
    </source>
</evidence>
<dbReference type="GO" id="GO:0016757">
    <property type="term" value="F:glycosyltransferase activity"/>
    <property type="evidence" value="ECO:0007669"/>
    <property type="project" value="UniProtKB-KW"/>
</dbReference>
<dbReference type="Pfam" id="PF00535">
    <property type="entry name" value="Glycos_transf_2"/>
    <property type="match status" value="1"/>
</dbReference>
<evidence type="ECO:0000313" key="5">
    <source>
        <dbReference type="EMBL" id="HER40449.1"/>
    </source>
</evidence>
<dbReference type="AlphaFoldDB" id="A0A7C2R3U1"/>
<dbReference type="EMBL" id="DSEE01000325">
    <property type="protein sequence ID" value="HER40449.1"/>
    <property type="molecule type" value="Genomic_DNA"/>
</dbReference>
<gene>
    <name evidence="5" type="ORF">ENO10_04430</name>
</gene>
<evidence type="ECO:0000256" key="3">
    <source>
        <dbReference type="ARBA" id="ARBA00022679"/>
    </source>
</evidence>
<proteinExistence type="inferred from homology"/>
<evidence type="ECO:0000256" key="1">
    <source>
        <dbReference type="ARBA" id="ARBA00006739"/>
    </source>
</evidence>
<protein>
    <submittedName>
        <fullName evidence="5">Glycosyltransferase family 2 protein</fullName>
    </submittedName>
</protein>
<accession>A0A7C2R3U1</accession>
<name>A0A7C2R3U1_9FLAO</name>
<comment type="similarity">
    <text evidence="1">Belongs to the glycosyltransferase 2 family.</text>
</comment>
<dbReference type="PANTHER" id="PTHR43179:SF12">
    <property type="entry name" value="GALACTOFURANOSYLTRANSFERASE GLFT2"/>
    <property type="match status" value="1"/>
</dbReference>
<keyword evidence="3" id="KW-0808">Transferase</keyword>
<evidence type="ECO:0000259" key="4">
    <source>
        <dbReference type="Pfam" id="PF00535"/>
    </source>
</evidence>
<dbReference type="SUPFAM" id="SSF53448">
    <property type="entry name" value="Nucleotide-diphospho-sugar transferases"/>
    <property type="match status" value="1"/>
</dbReference>